<dbReference type="InterPro" id="IPR023267">
    <property type="entry name" value="RCMT"/>
</dbReference>
<feature type="chain" id="PRO_5002043639" description="RNA cytosine-C(5)-methyltransferase NSUN2-like PUA domain-containing protein" evidence="1">
    <location>
        <begin position="28"/>
        <end position="157"/>
    </location>
</feature>
<organism evidence="3">
    <name type="scientific">Arundo donax</name>
    <name type="common">Giant reed</name>
    <name type="synonym">Donax arundinaceus</name>
    <dbReference type="NCBI Taxonomy" id="35708"/>
    <lineage>
        <taxon>Eukaryota</taxon>
        <taxon>Viridiplantae</taxon>
        <taxon>Streptophyta</taxon>
        <taxon>Embryophyta</taxon>
        <taxon>Tracheophyta</taxon>
        <taxon>Spermatophyta</taxon>
        <taxon>Magnoliopsida</taxon>
        <taxon>Liliopsida</taxon>
        <taxon>Poales</taxon>
        <taxon>Poaceae</taxon>
        <taxon>PACMAD clade</taxon>
        <taxon>Arundinoideae</taxon>
        <taxon>Arundineae</taxon>
        <taxon>Arundo</taxon>
    </lineage>
</organism>
<protein>
    <recommendedName>
        <fullName evidence="2">RNA cytosine-C(5)-methyltransferase NSUN2-like PUA domain-containing protein</fullName>
    </recommendedName>
</protein>
<name>A0A0A8ZLX2_ARUDO</name>
<dbReference type="EMBL" id="GBRH01258089">
    <property type="protein sequence ID" value="JAD39806.1"/>
    <property type="molecule type" value="Transcribed_RNA"/>
</dbReference>
<evidence type="ECO:0000259" key="2">
    <source>
        <dbReference type="Pfam" id="PF25378"/>
    </source>
</evidence>
<dbReference type="PANTHER" id="PTHR22808:SF14">
    <property type="entry name" value="OS08G0484400 PROTEIN"/>
    <property type="match status" value="1"/>
</dbReference>
<sequence>MHFFWKSIHLLLEHLCTLSILFQETHRSKDGCSCPYRLTYEGLPLLLPYVSKRILYASPVDFHRLLQYRTINFAHFVDARLGEEAAFLTPGCCVVVLHDEGHENARSVSIDPSTIAIVCWRGKGTMNVMVSPPDRKELLERIEYRFRFKAAIEEDEK</sequence>
<feature type="signal peptide" evidence="1">
    <location>
        <begin position="1"/>
        <end position="27"/>
    </location>
</feature>
<evidence type="ECO:0000256" key="1">
    <source>
        <dbReference type="SAM" id="SignalP"/>
    </source>
</evidence>
<dbReference type="GO" id="GO:0008173">
    <property type="term" value="F:RNA methyltransferase activity"/>
    <property type="evidence" value="ECO:0007669"/>
    <property type="project" value="InterPro"/>
</dbReference>
<proteinExistence type="predicted"/>
<reference evidence="3" key="1">
    <citation type="submission" date="2014-09" db="EMBL/GenBank/DDBJ databases">
        <authorList>
            <person name="Magalhaes I.L.F."/>
            <person name="Oliveira U."/>
            <person name="Santos F.R."/>
            <person name="Vidigal T.H.D.A."/>
            <person name="Brescovit A.D."/>
            <person name="Santos A.J."/>
        </authorList>
    </citation>
    <scope>NUCLEOTIDE SEQUENCE</scope>
    <source>
        <tissue evidence="3">Shoot tissue taken approximately 20 cm above the soil surface</tissue>
    </source>
</reference>
<dbReference type="InterPro" id="IPR057286">
    <property type="entry name" value="PUA_NSUN2"/>
</dbReference>
<reference evidence="3" key="2">
    <citation type="journal article" date="2015" name="Data Brief">
        <title>Shoot transcriptome of the giant reed, Arundo donax.</title>
        <authorList>
            <person name="Barrero R.A."/>
            <person name="Guerrero F.D."/>
            <person name="Moolhuijzen P."/>
            <person name="Goolsby J.A."/>
            <person name="Tidwell J."/>
            <person name="Bellgard S.E."/>
            <person name="Bellgard M.I."/>
        </authorList>
    </citation>
    <scope>NUCLEOTIDE SEQUENCE</scope>
    <source>
        <tissue evidence="3">Shoot tissue taken approximately 20 cm above the soil surface</tissue>
    </source>
</reference>
<evidence type="ECO:0000313" key="3">
    <source>
        <dbReference type="EMBL" id="JAD39806.1"/>
    </source>
</evidence>
<keyword evidence="1" id="KW-0732">Signal</keyword>
<dbReference type="Pfam" id="PF25378">
    <property type="entry name" value="PUA_NSUN2"/>
    <property type="match status" value="1"/>
</dbReference>
<dbReference type="PANTHER" id="PTHR22808">
    <property type="entry name" value="NCL1 YEAST -RELATED NOL1/NOP2/FMU SUN DOMAIN-CONTAINING"/>
    <property type="match status" value="1"/>
</dbReference>
<dbReference type="GO" id="GO:0001510">
    <property type="term" value="P:RNA methylation"/>
    <property type="evidence" value="ECO:0007669"/>
    <property type="project" value="InterPro"/>
</dbReference>
<dbReference type="AlphaFoldDB" id="A0A0A8ZLX2"/>
<feature type="domain" description="RNA cytosine-C(5)-methyltransferase NSUN2-like PUA" evidence="2">
    <location>
        <begin position="53"/>
        <end position="142"/>
    </location>
</feature>
<accession>A0A0A8ZLX2</accession>